<keyword evidence="2" id="KW-0732">Signal</keyword>
<evidence type="ECO:0000259" key="3">
    <source>
        <dbReference type="SMART" id="SM00062"/>
    </source>
</evidence>
<dbReference type="RefSeq" id="WP_087463539.1">
    <property type="nucleotide sequence ID" value="NZ_CP021425.1"/>
</dbReference>
<sequence>MSRWLMLLPLIICHSLGAKELTVGVENIDYKPIYSMESGSYQGYGRELLDQFSAKSGHKLNYVPLPLKRLYSDFLGGSLDLKFPDNPYWSKDLRKGITVHYSDSALEYIDGTLVKPDHIGKGKENLKRLGVIRGFTPWAYADDFKNNVIKLQETTKLSQVMQLADTGRVDGVFFNILVARYFLRHTPGFKENTVVFDPALPYSQDHYSVATLKHQDVILEFNAFLKAEAQWVADLRKKYELDL</sequence>
<feature type="domain" description="Solute-binding protein family 3/N-terminal" evidence="3">
    <location>
        <begin position="20"/>
        <end position="243"/>
    </location>
</feature>
<evidence type="ECO:0000313" key="5">
    <source>
        <dbReference type="Proteomes" id="UP000196027"/>
    </source>
</evidence>
<comment type="similarity">
    <text evidence="1">Belongs to the bacterial solute-binding protein 3 family.</text>
</comment>
<evidence type="ECO:0000256" key="1">
    <source>
        <dbReference type="ARBA" id="ARBA00010333"/>
    </source>
</evidence>
<keyword evidence="5" id="KW-1185">Reference proteome</keyword>
<dbReference type="Gene3D" id="3.40.190.10">
    <property type="entry name" value="Periplasmic binding protein-like II"/>
    <property type="match status" value="2"/>
</dbReference>
<dbReference type="OrthoDB" id="5416480at2"/>
<dbReference type="AlphaFoldDB" id="A0A1Y0IHD0"/>
<dbReference type="InterPro" id="IPR001638">
    <property type="entry name" value="Solute-binding_3/MltF_N"/>
</dbReference>
<proteinExistence type="inferred from homology"/>
<evidence type="ECO:0000256" key="2">
    <source>
        <dbReference type="ARBA" id="ARBA00022729"/>
    </source>
</evidence>
<reference evidence="4 5" key="1">
    <citation type="submission" date="2017-05" db="EMBL/GenBank/DDBJ databases">
        <title>Genomic insights into alkan degradation activity of Oleiphilus messinensis.</title>
        <authorList>
            <person name="Kozyavkin S.A."/>
            <person name="Slesarev A.I."/>
            <person name="Golyshin P.N."/>
            <person name="Korzhenkov A."/>
            <person name="Golyshina O.N."/>
            <person name="Toshchakov S.V."/>
        </authorList>
    </citation>
    <scope>NUCLEOTIDE SEQUENCE [LARGE SCALE GENOMIC DNA]</scope>
    <source>
        <strain evidence="4 5">ME102</strain>
    </source>
</reference>
<accession>A0A1Y0IHD0</accession>
<name>A0A1Y0IHD0_9GAMM</name>
<dbReference type="PANTHER" id="PTHR35936">
    <property type="entry name" value="MEMBRANE-BOUND LYTIC MUREIN TRANSGLYCOSYLASE F"/>
    <property type="match status" value="1"/>
</dbReference>
<dbReference type="Proteomes" id="UP000196027">
    <property type="component" value="Chromosome"/>
</dbReference>
<gene>
    <name evidence="4" type="ORF">OLMES_4814</name>
</gene>
<protein>
    <submittedName>
        <fullName evidence="4">Family 3 extracellular solute-binding protein</fullName>
    </submittedName>
</protein>
<organism evidence="4 5">
    <name type="scientific">Oleiphilus messinensis</name>
    <dbReference type="NCBI Taxonomy" id="141451"/>
    <lineage>
        <taxon>Bacteria</taxon>
        <taxon>Pseudomonadati</taxon>
        <taxon>Pseudomonadota</taxon>
        <taxon>Gammaproteobacteria</taxon>
        <taxon>Oceanospirillales</taxon>
        <taxon>Oleiphilaceae</taxon>
        <taxon>Oleiphilus</taxon>
    </lineage>
</organism>
<dbReference type="SMART" id="SM00062">
    <property type="entry name" value="PBPb"/>
    <property type="match status" value="1"/>
</dbReference>
<dbReference type="EMBL" id="CP021425">
    <property type="protein sequence ID" value="ARU58803.1"/>
    <property type="molecule type" value="Genomic_DNA"/>
</dbReference>
<evidence type="ECO:0000313" key="4">
    <source>
        <dbReference type="EMBL" id="ARU58803.1"/>
    </source>
</evidence>
<dbReference type="PANTHER" id="PTHR35936:SF19">
    <property type="entry name" value="AMINO-ACID-BINDING PROTEIN YXEM-RELATED"/>
    <property type="match status" value="1"/>
</dbReference>
<dbReference type="SUPFAM" id="SSF53850">
    <property type="entry name" value="Periplasmic binding protein-like II"/>
    <property type="match status" value="1"/>
</dbReference>
<dbReference type="KEGG" id="ome:OLMES_4814"/>